<dbReference type="EMBL" id="CP133622">
    <property type="protein sequence ID" value="WMV55523.1"/>
    <property type="molecule type" value="Genomic_DNA"/>
</dbReference>
<sequence length="108" mass="11198">MEMEYLKAEREQLLRVGALGITLRPAVCVDVGATTGVALRPVRPAVYVDVGVAAGPEGGLELGPTTGLELGPAVKLVPEAGFPGIFLIGGGITKMFYDSGHIFIFITG</sequence>
<evidence type="ECO:0000313" key="2">
    <source>
        <dbReference type="Proteomes" id="UP001234989"/>
    </source>
</evidence>
<keyword evidence="2" id="KW-1185">Reference proteome</keyword>
<gene>
    <name evidence="1" type="ORF">MTR67_048908</name>
</gene>
<evidence type="ECO:0000313" key="1">
    <source>
        <dbReference type="EMBL" id="WMV55523.1"/>
    </source>
</evidence>
<name>A0AAF0UYU0_SOLVR</name>
<reference evidence="1" key="1">
    <citation type="submission" date="2023-08" db="EMBL/GenBank/DDBJ databases">
        <title>A de novo genome assembly of Solanum verrucosum Schlechtendal, a Mexican diploid species geographically isolated from the other diploid A-genome species in potato relatives.</title>
        <authorList>
            <person name="Hosaka K."/>
        </authorList>
    </citation>
    <scope>NUCLEOTIDE SEQUENCE</scope>
    <source>
        <tissue evidence="1">Young leaves</tissue>
    </source>
</reference>
<protein>
    <submittedName>
        <fullName evidence="1">Uncharacterized protein</fullName>
    </submittedName>
</protein>
<proteinExistence type="predicted"/>
<dbReference type="AlphaFoldDB" id="A0AAF0UYU0"/>
<dbReference type="Proteomes" id="UP001234989">
    <property type="component" value="Chromosome 11"/>
</dbReference>
<accession>A0AAF0UYU0</accession>
<organism evidence="1 2">
    <name type="scientific">Solanum verrucosum</name>
    <dbReference type="NCBI Taxonomy" id="315347"/>
    <lineage>
        <taxon>Eukaryota</taxon>
        <taxon>Viridiplantae</taxon>
        <taxon>Streptophyta</taxon>
        <taxon>Embryophyta</taxon>
        <taxon>Tracheophyta</taxon>
        <taxon>Spermatophyta</taxon>
        <taxon>Magnoliopsida</taxon>
        <taxon>eudicotyledons</taxon>
        <taxon>Gunneridae</taxon>
        <taxon>Pentapetalae</taxon>
        <taxon>asterids</taxon>
        <taxon>lamiids</taxon>
        <taxon>Solanales</taxon>
        <taxon>Solanaceae</taxon>
        <taxon>Solanoideae</taxon>
        <taxon>Solaneae</taxon>
        <taxon>Solanum</taxon>
    </lineage>
</organism>